<proteinExistence type="predicted"/>
<protein>
    <submittedName>
        <fullName evidence="2">Uncharacterized protein</fullName>
    </submittedName>
</protein>
<dbReference type="Proteomes" id="UP001165079">
    <property type="component" value="Unassembled WGS sequence"/>
</dbReference>
<accession>A0A9W6SQR2</accession>
<sequence length="60" mass="6503">MLGSDGEAGENEARNAGRPRKRPENGSGKVLQASEKEQETQTGTETTGTRNQSRKTDLIE</sequence>
<name>A0A9W6SQR2_9ACTN</name>
<keyword evidence="3" id="KW-1185">Reference proteome</keyword>
<feature type="region of interest" description="Disordered" evidence="1">
    <location>
        <begin position="1"/>
        <end position="60"/>
    </location>
</feature>
<organism evidence="2 3">
    <name type="scientific">Actinorhabdospora filicis</name>
    <dbReference type="NCBI Taxonomy" id="1785913"/>
    <lineage>
        <taxon>Bacteria</taxon>
        <taxon>Bacillati</taxon>
        <taxon>Actinomycetota</taxon>
        <taxon>Actinomycetes</taxon>
        <taxon>Micromonosporales</taxon>
        <taxon>Micromonosporaceae</taxon>
        <taxon>Actinorhabdospora</taxon>
    </lineage>
</organism>
<feature type="compositionally biased region" description="Low complexity" evidence="1">
    <location>
        <begin position="40"/>
        <end position="49"/>
    </location>
</feature>
<dbReference type="EMBL" id="BSTX01000003">
    <property type="protein sequence ID" value="GLZ80265.1"/>
    <property type="molecule type" value="Genomic_DNA"/>
</dbReference>
<evidence type="ECO:0000313" key="3">
    <source>
        <dbReference type="Proteomes" id="UP001165079"/>
    </source>
</evidence>
<reference evidence="2" key="1">
    <citation type="submission" date="2023-03" db="EMBL/GenBank/DDBJ databases">
        <title>Actinorhabdospora filicis NBRC 111898.</title>
        <authorList>
            <person name="Ichikawa N."/>
            <person name="Sato H."/>
            <person name="Tonouchi N."/>
        </authorList>
    </citation>
    <scope>NUCLEOTIDE SEQUENCE</scope>
    <source>
        <strain evidence="2">NBRC 111898</strain>
    </source>
</reference>
<dbReference type="AlphaFoldDB" id="A0A9W6SQR2"/>
<evidence type="ECO:0000256" key="1">
    <source>
        <dbReference type="SAM" id="MobiDB-lite"/>
    </source>
</evidence>
<gene>
    <name evidence="2" type="ORF">Afil01_50720</name>
</gene>
<comment type="caution">
    <text evidence="2">The sequence shown here is derived from an EMBL/GenBank/DDBJ whole genome shotgun (WGS) entry which is preliminary data.</text>
</comment>
<evidence type="ECO:0000313" key="2">
    <source>
        <dbReference type="EMBL" id="GLZ80265.1"/>
    </source>
</evidence>